<evidence type="ECO:0000256" key="8">
    <source>
        <dbReference type="ARBA" id="ARBA00023146"/>
    </source>
</evidence>
<reference evidence="12" key="4">
    <citation type="submission" date="2024-06" db="EMBL/GenBank/DDBJ databases">
        <authorList>
            <consortium name="Mycoplasma californicum genome sequencing consortium"/>
            <person name="Hata E."/>
            <person name="Tanaka K."/>
            <person name="Tamamura Y."/>
        </authorList>
    </citation>
    <scope>NUCLEOTIDE SEQUENCE</scope>
    <source>
        <strain evidence="12">HAZ160_1</strain>
    </source>
</reference>
<dbReference type="Pfam" id="PF09334">
    <property type="entry name" value="tRNA-synt_1g"/>
    <property type="match status" value="1"/>
</dbReference>
<comment type="similarity">
    <text evidence="10">Belongs to the class-I aminoacyl-tRNA synthetase family.</text>
</comment>
<dbReference type="InterPro" id="IPR014758">
    <property type="entry name" value="Met-tRNA_synth"/>
</dbReference>
<evidence type="ECO:0000256" key="10">
    <source>
        <dbReference type="RuleBase" id="RU363039"/>
    </source>
</evidence>
<organism evidence="12">
    <name type="scientific">Mycoplasmopsis californica HAZ160_1</name>
    <dbReference type="NCBI Taxonomy" id="1397850"/>
    <lineage>
        <taxon>Bacteria</taxon>
        <taxon>Bacillati</taxon>
        <taxon>Mycoplasmatota</taxon>
        <taxon>Mycoplasmoidales</taxon>
        <taxon>Metamycoplasmataceae</taxon>
        <taxon>Mycoplasmopsis</taxon>
    </lineage>
</organism>
<dbReference type="Gene3D" id="1.10.730.10">
    <property type="entry name" value="Isoleucyl-tRNA Synthetase, Domain 1"/>
    <property type="match status" value="1"/>
</dbReference>
<evidence type="ECO:0000256" key="1">
    <source>
        <dbReference type="ARBA" id="ARBA00003314"/>
    </source>
</evidence>
<evidence type="ECO:0000256" key="7">
    <source>
        <dbReference type="ARBA" id="ARBA00022917"/>
    </source>
</evidence>
<sequence length="512" mass="60175">MKKTFYITTPIYYVSGPLHIGHLYSTIMARIIANYKNIMGYDVKFLTGSDEHGQKIQNKALKSGLKPKQFVDELVESYKETWKKWSVPFDFFSRTTSPRHEKVVKKIFSWFLENEFIYKGKYEGLYSIEDEEFLTKAQALEIDGKFYHPSSKHELVQMEEESYFFKIEKMQQWWERYIAQNPQFLLTEKTLNEIKVNFVEQGLSDLSVTRTNVEWAIPIDEDSNHTLYVWLDALFNYVTALGYDLDNPSDNYTKYWKNGDEIVHILGKEISRFHFIYWPMFIQALGLRQPNHIVSHGLLRDKDGRKMSKSLGNAVDPDYLFENYHPEMIKYYFASQIIFGEDGNFSEEKLRETINADLVNNYGNLVSRTLKMIANSFQNGTKYTHSDTAIHLEIENQIKKFQGEFSELMDTFKVDKAYRKMIELSSKLNKYIDETTPWKLTDNLDELNLILNRLLNGIYAVSWALQAIMPQKVAEVATALNIISFDKENINNFNKFDNIKTADKFMFFARLK</sequence>
<dbReference type="PRINTS" id="PR01041">
    <property type="entry name" value="TRNASYNTHMET"/>
</dbReference>
<dbReference type="Gene3D" id="3.40.50.620">
    <property type="entry name" value="HUPs"/>
    <property type="match status" value="1"/>
</dbReference>
<dbReference type="EMBL" id="AP013353">
    <property type="protein sequence ID" value="BAP01274.1"/>
    <property type="molecule type" value="Genomic_DNA"/>
</dbReference>
<reference evidence="12" key="3">
    <citation type="journal article" date="2019" name="Vet. Microbiol.">
        <title>Mutations associated with change of susceptibility to lincosamides and/or macrolides in field and laboratory-derived Mycoplasma californicum strains in Japan, and development of a rapid detection method for these mutations.</title>
        <authorList>
            <person name="Hata E."/>
            <person name="Nagai K."/>
            <person name="Murakami K."/>
        </authorList>
    </citation>
    <scope>NUCLEOTIDE SEQUENCE</scope>
    <source>
        <strain evidence="12">HAZ160_1</strain>
    </source>
</reference>
<dbReference type="Gene3D" id="2.170.220.10">
    <property type="match status" value="1"/>
</dbReference>
<dbReference type="CDD" id="cd07957">
    <property type="entry name" value="Anticodon_Ia_Met"/>
    <property type="match status" value="1"/>
</dbReference>
<dbReference type="GO" id="GO:0006431">
    <property type="term" value="P:methionyl-tRNA aminoacylation"/>
    <property type="evidence" value="ECO:0007669"/>
    <property type="project" value="InterPro"/>
</dbReference>
<dbReference type="EC" id="6.1.1.10" evidence="2"/>
<dbReference type="InterPro" id="IPR033911">
    <property type="entry name" value="MetRS_core"/>
</dbReference>
<protein>
    <recommendedName>
        <fullName evidence="3">Methionine--tRNA ligase</fullName>
        <ecNumber evidence="2">6.1.1.10</ecNumber>
    </recommendedName>
    <alternativeName>
        <fullName evidence="9">Methionyl-tRNA synthetase</fullName>
    </alternativeName>
</protein>
<keyword evidence="8 10" id="KW-0030">Aminoacyl-tRNA synthetase</keyword>
<dbReference type="FunFam" id="2.170.220.10:FF:000002">
    <property type="entry name" value="Methionine--tRNA ligase"/>
    <property type="match status" value="1"/>
</dbReference>
<keyword evidence="4 10" id="KW-0436">Ligase</keyword>
<gene>
    <name evidence="12" type="primary">metG</name>
    <name evidence="12" type="ORF">MCAL160_0930</name>
</gene>
<dbReference type="AlphaFoldDB" id="A0AAT9F8P0"/>
<keyword evidence="6 10" id="KW-0067">ATP-binding</keyword>
<dbReference type="RefSeq" id="WP_041103333.1">
    <property type="nucleotide sequence ID" value="NZ_AP013353.1"/>
</dbReference>
<dbReference type="PANTHER" id="PTHR43326:SF1">
    <property type="entry name" value="METHIONINE--TRNA LIGASE, MITOCHONDRIAL"/>
    <property type="match status" value="1"/>
</dbReference>
<dbReference type="InterPro" id="IPR009080">
    <property type="entry name" value="tRNAsynth_Ia_anticodon-bd"/>
</dbReference>
<dbReference type="GO" id="GO:0005524">
    <property type="term" value="F:ATP binding"/>
    <property type="evidence" value="ECO:0007669"/>
    <property type="project" value="UniProtKB-KW"/>
</dbReference>
<dbReference type="InterPro" id="IPR014729">
    <property type="entry name" value="Rossmann-like_a/b/a_fold"/>
</dbReference>
<proteinExistence type="inferred from homology"/>
<evidence type="ECO:0000256" key="6">
    <source>
        <dbReference type="ARBA" id="ARBA00022840"/>
    </source>
</evidence>
<evidence type="ECO:0000256" key="5">
    <source>
        <dbReference type="ARBA" id="ARBA00022741"/>
    </source>
</evidence>
<keyword evidence="7 10" id="KW-0648">Protein biosynthesis</keyword>
<evidence type="ECO:0000256" key="3">
    <source>
        <dbReference type="ARBA" id="ARBA00018753"/>
    </source>
</evidence>
<evidence type="ECO:0000256" key="2">
    <source>
        <dbReference type="ARBA" id="ARBA00012838"/>
    </source>
</evidence>
<accession>A0AAT9F8P0</accession>
<dbReference type="InterPro" id="IPR041872">
    <property type="entry name" value="Anticodon_Met"/>
</dbReference>
<dbReference type="GO" id="GO:0004825">
    <property type="term" value="F:methionine-tRNA ligase activity"/>
    <property type="evidence" value="ECO:0007669"/>
    <property type="project" value="UniProtKB-EC"/>
</dbReference>
<dbReference type="SUPFAM" id="SSF52374">
    <property type="entry name" value="Nucleotidylyl transferase"/>
    <property type="match status" value="1"/>
</dbReference>
<dbReference type="PANTHER" id="PTHR43326">
    <property type="entry name" value="METHIONYL-TRNA SYNTHETASE"/>
    <property type="match status" value="1"/>
</dbReference>
<dbReference type="InterPro" id="IPR015413">
    <property type="entry name" value="Methionyl/Leucyl_tRNA_Synth"/>
</dbReference>
<evidence type="ECO:0000256" key="4">
    <source>
        <dbReference type="ARBA" id="ARBA00022598"/>
    </source>
</evidence>
<dbReference type="CDD" id="cd00814">
    <property type="entry name" value="MetRS_core"/>
    <property type="match status" value="1"/>
</dbReference>
<comment type="function">
    <text evidence="1">Is required not only for elongation of protein synthesis but also for the initiation of all mRNA translation through initiator tRNA(fMet) aminoacylation.</text>
</comment>
<reference evidence="12" key="2">
    <citation type="journal article" date="2014" name="Genome Announc.">
        <title>Complete Genome Sequence of Mycoplasma californicum Strain HAZ160_1 from Bovine Mastitic Milk in Japan.</title>
        <authorList>
            <person name="Hata E."/>
            <person name="Murakami K."/>
        </authorList>
    </citation>
    <scope>NUCLEOTIDE SEQUENCE</scope>
    <source>
        <strain evidence="12">HAZ160_1</strain>
    </source>
</reference>
<dbReference type="NCBIfam" id="TIGR00398">
    <property type="entry name" value="metG"/>
    <property type="match status" value="1"/>
</dbReference>
<dbReference type="KEGG" id="mcm:MCAL160_0930"/>
<dbReference type="SUPFAM" id="SSF47323">
    <property type="entry name" value="Anticodon-binding domain of a subclass of class I aminoacyl-tRNA synthetases"/>
    <property type="match status" value="1"/>
</dbReference>
<evidence type="ECO:0000256" key="9">
    <source>
        <dbReference type="ARBA" id="ARBA00030904"/>
    </source>
</evidence>
<evidence type="ECO:0000313" key="12">
    <source>
        <dbReference type="EMBL" id="BAP01274.1"/>
    </source>
</evidence>
<keyword evidence="5 10" id="KW-0547">Nucleotide-binding</keyword>
<evidence type="ECO:0000259" key="11">
    <source>
        <dbReference type="Pfam" id="PF09334"/>
    </source>
</evidence>
<feature type="domain" description="Methionyl/Leucyl tRNA synthetase" evidence="11">
    <location>
        <begin position="6"/>
        <end position="370"/>
    </location>
</feature>
<name>A0AAT9F8P0_9BACT</name>
<reference evidence="12" key="1">
    <citation type="journal article" date="2014" name="Appl. Environ. Microbiol.">
        <title>Molecular Epidemiology of Cases of Mycoplasma californicum Infection in Japan.</title>
        <authorList>
            <person name="Hata E."/>
            <person name="Suzuki K."/>
            <person name="Hanyu H."/>
            <person name="Itoh M."/>
            <person name="Higuchi H."/>
            <person name="Kobayashi H."/>
        </authorList>
    </citation>
    <scope>NUCLEOTIDE SEQUENCE</scope>
    <source>
        <strain evidence="12">HAZ160_1</strain>
    </source>
</reference>
<dbReference type="InterPro" id="IPR023457">
    <property type="entry name" value="Met-tRNA_synth_2"/>
</dbReference>